<gene>
    <name evidence="1" type="ORF">RM538_02800</name>
</gene>
<sequence>MKNKIKNIVTGFVVFLATVFLLPTVVQSIHALDGHHHVETCKEITTHLHQKQVDCSVCHFHLSNFTYSEIKYTQTSITSYKTLVIDFYTSFYYSHSVSDNPLRGPPILLS</sequence>
<proteinExistence type="predicted"/>
<accession>A0ABU2Y9P9</accession>
<name>A0ABU2Y9P9_9FLAO</name>
<evidence type="ECO:0000313" key="2">
    <source>
        <dbReference type="Proteomes" id="UP001254488"/>
    </source>
</evidence>
<evidence type="ECO:0000313" key="1">
    <source>
        <dbReference type="EMBL" id="MDT0554915.1"/>
    </source>
</evidence>
<organism evidence="1 2">
    <name type="scientific">Patiriisocius hiemis</name>
    <dbReference type="NCBI Taxonomy" id="3075604"/>
    <lineage>
        <taxon>Bacteria</taxon>
        <taxon>Pseudomonadati</taxon>
        <taxon>Bacteroidota</taxon>
        <taxon>Flavobacteriia</taxon>
        <taxon>Flavobacteriales</taxon>
        <taxon>Flavobacteriaceae</taxon>
        <taxon>Patiriisocius</taxon>
    </lineage>
</organism>
<reference evidence="1 2" key="1">
    <citation type="submission" date="2023-09" db="EMBL/GenBank/DDBJ databases">
        <authorList>
            <person name="Rey-Velasco X."/>
        </authorList>
    </citation>
    <scope>NUCLEOTIDE SEQUENCE [LARGE SCALE GENOMIC DNA]</scope>
    <source>
        <strain evidence="1 2">W242</strain>
    </source>
</reference>
<keyword evidence="2" id="KW-1185">Reference proteome</keyword>
<dbReference type="Proteomes" id="UP001254488">
    <property type="component" value="Unassembled WGS sequence"/>
</dbReference>
<dbReference type="EMBL" id="JAVRHZ010000001">
    <property type="protein sequence ID" value="MDT0554915.1"/>
    <property type="molecule type" value="Genomic_DNA"/>
</dbReference>
<comment type="caution">
    <text evidence="1">The sequence shown here is derived from an EMBL/GenBank/DDBJ whole genome shotgun (WGS) entry which is preliminary data.</text>
</comment>
<dbReference type="RefSeq" id="WP_311331872.1">
    <property type="nucleotide sequence ID" value="NZ_JAVRHZ010000001.1"/>
</dbReference>
<protein>
    <submittedName>
        <fullName evidence="1">Uncharacterized protein</fullName>
    </submittedName>
</protein>